<protein>
    <submittedName>
        <fullName evidence="1">Uncharacterized protein</fullName>
    </submittedName>
</protein>
<evidence type="ECO:0000313" key="1">
    <source>
        <dbReference type="EMBL" id="GFO87034.1"/>
    </source>
</evidence>
<dbReference type="EMBL" id="BLYJ01000002">
    <property type="protein sequence ID" value="GFO87034.1"/>
    <property type="molecule type" value="Genomic_DNA"/>
</dbReference>
<dbReference type="Proteomes" id="UP000620147">
    <property type="component" value="Unassembled WGS sequence"/>
</dbReference>
<accession>A0ABQ1DWE0</accession>
<name>A0ABQ1DWE0_9FIRM</name>
<gene>
    <name evidence="1" type="ORF">BUFA31_01980</name>
</gene>
<comment type="caution">
    <text evidence="1">The sequence shown here is derived from an EMBL/GenBank/DDBJ whole genome shotgun (WGS) entry which is preliminary data.</text>
</comment>
<proteinExistence type="predicted"/>
<evidence type="ECO:0000313" key="2">
    <source>
        <dbReference type="Proteomes" id="UP000620147"/>
    </source>
</evidence>
<reference evidence="1 2" key="1">
    <citation type="submission" date="2020-06" db="EMBL/GenBank/DDBJ databases">
        <title>Characterization of fructooligosaccharide metabolism and fructooligosaccharide-degrading enzymes in human commensal butyrate producers.</title>
        <authorList>
            <person name="Tanno H."/>
            <person name="Fujii T."/>
            <person name="Hirano K."/>
            <person name="Maeno S."/>
            <person name="Tonozuka T."/>
            <person name="Sakamoto M."/>
            <person name="Ohkuma M."/>
            <person name="Tochio T."/>
            <person name="Endo A."/>
        </authorList>
    </citation>
    <scope>NUCLEOTIDE SEQUENCE [LARGE SCALE GENOMIC DNA]</scope>
    <source>
        <strain evidence="1 2">JCM 31056</strain>
    </source>
</reference>
<keyword evidence="2" id="KW-1185">Reference proteome</keyword>
<dbReference type="RefSeq" id="WP_147323819.1">
    <property type="nucleotide sequence ID" value="NZ_BLYJ01000002.1"/>
</dbReference>
<organism evidence="1 2">
    <name type="scientific">Butyricicoccus faecihominis</name>
    <dbReference type="NCBI Taxonomy" id="1712515"/>
    <lineage>
        <taxon>Bacteria</taxon>
        <taxon>Bacillati</taxon>
        <taxon>Bacillota</taxon>
        <taxon>Clostridia</taxon>
        <taxon>Eubacteriales</taxon>
        <taxon>Butyricicoccaceae</taxon>
        <taxon>Butyricicoccus</taxon>
    </lineage>
</organism>
<sequence length="71" mass="7942">MGKITITEKQEAIIRRLNDPLYTVEFLKEWVNRNDNVFINAPAALQAMGASGFFAAVRAIERAKESDGENT</sequence>